<dbReference type="CDD" id="cd00780">
    <property type="entry name" value="NTF2"/>
    <property type="match status" value="1"/>
</dbReference>
<dbReference type="RefSeq" id="XP_008614482.1">
    <property type="nucleotide sequence ID" value="XM_008616260.1"/>
</dbReference>
<dbReference type="InterPro" id="IPR018222">
    <property type="entry name" value="Nuclear_transport_factor_2_euk"/>
</dbReference>
<protein>
    <recommendedName>
        <fullName evidence="3">NTF2 domain-containing protein</fullName>
    </recommendedName>
</protein>
<feature type="domain" description="NTF2" evidence="3">
    <location>
        <begin position="43"/>
        <end position="154"/>
    </location>
</feature>
<dbReference type="FunCoup" id="T0QES0">
    <property type="interactions" value="568"/>
</dbReference>
<accession>T0QES0</accession>
<organism evidence="4 5">
    <name type="scientific">Saprolegnia diclina (strain VS20)</name>
    <dbReference type="NCBI Taxonomy" id="1156394"/>
    <lineage>
        <taxon>Eukaryota</taxon>
        <taxon>Sar</taxon>
        <taxon>Stramenopiles</taxon>
        <taxon>Oomycota</taxon>
        <taxon>Saprolegniomycetes</taxon>
        <taxon>Saprolegniales</taxon>
        <taxon>Saprolegniaceae</taxon>
        <taxon>Saprolegnia</taxon>
    </lineage>
</organism>
<gene>
    <name evidence="4" type="ORF">SDRG_10277</name>
</gene>
<dbReference type="EMBL" id="JH767165">
    <property type="protein sequence ID" value="EQC32080.1"/>
    <property type="molecule type" value="Genomic_DNA"/>
</dbReference>
<keyword evidence="2" id="KW-0963">Cytoplasm</keyword>
<evidence type="ECO:0000259" key="3">
    <source>
        <dbReference type="PROSITE" id="PS50177"/>
    </source>
</evidence>
<dbReference type="InterPro" id="IPR002075">
    <property type="entry name" value="NTF2_dom"/>
</dbReference>
<dbReference type="STRING" id="1156394.T0QES0"/>
<evidence type="ECO:0000256" key="1">
    <source>
        <dbReference type="ARBA" id="ARBA00004496"/>
    </source>
</evidence>
<dbReference type="GeneID" id="19951004"/>
<dbReference type="OrthoDB" id="6507044at2759"/>
<dbReference type="InterPro" id="IPR032710">
    <property type="entry name" value="NTF2-like_dom_sf"/>
</dbReference>
<dbReference type="InterPro" id="IPR045875">
    <property type="entry name" value="NTF2"/>
</dbReference>
<dbReference type="Gene3D" id="3.10.450.50">
    <property type="match status" value="1"/>
</dbReference>
<dbReference type="PROSITE" id="PS50177">
    <property type="entry name" value="NTF2_DOMAIN"/>
    <property type="match status" value="1"/>
</dbReference>
<dbReference type="AlphaFoldDB" id="T0QES0"/>
<dbReference type="Pfam" id="PF02136">
    <property type="entry name" value="NTF2"/>
    <property type="match status" value="1"/>
</dbReference>
<comment type="subcellular location">
    <subcellularLocation>
        <location evidence="1">Cytoplasm</location>
    </subcellularLocation>
</comment>
<dbReference type="InParanoid" id="T0QES0"/>
<reference evidence="4 5" key="1">
    <citation type="submission" date="2012-04" db="EMBL/GenBank/DDBJ databases">
        <title>The Genome Sequence of Saprolegnia declina VS20.</title>
        <authorList>
            <consortium name="The Broad Institute Genome Sequencing Platform"/>
            <person name="Russ C."/>
            <person name="Nusbaum C."/>
            <person name="Tyler B."/>
            <person name="van West P."/>
            <person name="Dieguez-Uribeondo J."/>
            <person name="de Bruijn I."/>
            <person name="Tripathy S."/>
            <person name="Jiang R."/>
            <person name="Young S.K."/>
            <person name="Zeng Q."/>
            <person name="Gargeya S."/>
            <person name="Fitzgerald M."/>
            <person name="Haas B."/>
            <person name="Abouelleil A."/>
            <person name="Alvarado L."/>
            <person name="Arachchi H.M."/>
            <person name="Berlin A."/>
            <person name="Chapman S.B."/>
            <person name="Goldberg J."/>
            <person name="Griggs A."/>
            <person name="Gujja S."/>
            <person name="Hansen M."/>
            <person name="Howarth C."/>
            <person name="Imamovic A."/>
            <person name="Larimer J."/>
            <person name="McCowen C."/>
            <person name="Montmayeur A."/>
            <person name="Murphy C."/>
            <person name="Neiman D."/>
            <person name="Pearson M."/>
            <person name="Priest M."/>
            <person name="Roberts A."/>
            <person name="Saif S."/>
            <person name="Shea T."/>
            <person name="Sisk P."/>
            <person name="Sykes S."/>
            <person name="Wortman J."/>
            <person name="Nusbaum C."/>
            <person name="Birren B."/>
        </authorList>
    </citation>
    <scope>NUCLEOTIDE SEQUENCE [LARGE SCALE GENOMIC DNA]</scope>
    <source>
        <strain evidence="4 5">VS20</strain>
    </source>
</reference>
<dbReference type="VEuPathDB" id="FungiDB:SDRG_10277"/>
<dbReference type="SUPFAM" id="SSF54427">
    <property type="entry name" value="NTF2-like"/>
    <property type="match status" value="1"/>
</dbReference>
<dbReference type="GO" id="GO:0006606">
    <property type="term" value="P:protein import into nucleus"/>
    <property type="evidence" value="ECO:0007669"/>
    <property type="project" value="UniProtKB-ARBA"/>
</dbReference>
<evidence type="ECO:0000313" key="5">
    <source>
        <dbReference type="Proteomes" id="UP000030762"/>
    </source>
</evidence>
<sequence length="157" mass="17046">MTEDGGENPIKYGLDADFRGLTGEAGGSKFDLAKETIMSAQDIGNAFIGHYYTTFDGNRGALASLYSDRSTLSFDKDTFQGTQAILEKLSKLPSTQHRVDTTVIQPSVSDNAILIVVTGKLVIDGGNPLQFAQTFQLVAHAPAQFYIHNDFFSLIYG</sequence>
<dbReference type="GO" id="GO:0005737">
    <property type="term" value="C:cytoplasm"/>
    <property type="evidence" value="ECO:0007669"/>
    <property type="project" value="UniProtKB-SubCell"/>
</dbReference>
<dbReference type="FunFam" id="3.10.450.50:FF:000005">
    <property type="entry name" value="Nuclear transport factor 2"/>
    <property type="match status" value="1"/>
</dbReference>
<keyword evidence="5" id="KW-1185">Reference proteome</keyword>
<dbReference type="PANTHER" id="PTHR12612">
    <property type="entry name" value="NUCLEAR TRANSPORT FACTOR 2"/>
    <property type="match status" value="1"/>
</dbReference>
<dbReference type="OMA" id="QFVEYYY"/>
<evidence type="ECO:0000313" key="4">
    <source>
        <dbReference type="EMBL" id="EQC32080.1"/>
    </source>
</evidence>
<evidence type="ECO:0000256" key="2">
    <source>
        <dbReference type="ARBA" id="ARBA00022490"/>
    </source>
</evidence>
<proteinExistence type="predicted"/>
<name>T0QES0_SAPDV</name>
<dbReference type="GO" id="GO:0005635">
    <property type="term" value="C:nuclear envelope"/>
    <property type="evidence" value="ECO:0007669"/>
    <property type="project" value="UniProtKB-ARBA"/>
</dbReference>
<dbReference type="Proteomes" id="UP000030762">
    <property type="component" value="Unassembled WGS sequence"/>
</dbReference>
<dbReference type="eggNOG" id="KOG2104">
    <property type="taxonomic scope" value="Eukaryota"/>
</dbReference>